<dbReference type="RefSeq" id="WP_143914541.1">
    <property type="nucleotide sequence ID" value="NZ_VLNT01000019.1"/>
</dbReference>
<organism evidence="3 4">
    <name type="scientific">Aeromicrobium piscarium</name>
    <dbReference type="NCBI Taxonomy" id="2590901"/>
    <lineage>
        <taxon>Bacteria</taxon>
        <taxon>Bacillati</taxon>
        <taxon>Actinomycetota</taxon>
        <taxon>Actinomycetes</taxon>
        <taxon>Propionibacteriales</taxon>
        <taxon>Nocardioidaceae</taxon>
        <taxon>Aeromicrobium</taxon>
    </lineage>
</organism>
<keyword evidence="4" id="KW-1185">Reference proteome</keyword>
<dbReference type="SUPFAM" id="SSF47413">
    <property type="entry name" value="lambda repressor-like DNA-binding domains"/>
    <property type="match status" value="1"/>
</dbReference>
<dbReference type="AlphaFoldDB" id="A0A554RTZ3"/>
<dbReference type="InterPro" id="IPR001387">
    <property type="entry name" value="Cro/C1-type_HTH"/>
</dbReference>
<protein>
    <submittedName>
        <fullName evidence="3">Helix-turn-helix domain-containing protein</fullName>
    </submittedName>
</protein>
<comment type="caution">
    <text evidence="3">The sequence shown here is derived from an EMBL/GenBank/DDBJ whole genome shotgun (WGS) entry which is preliminary data.</text>
</comment>
<evidence type="ECO:0000313" key="4">
    <source>
        <dbReference type="Proteomes" id="UP000316988"/>
    </source>
</evidence>
<feature type="domain" description="HTH cro/C1-type" evidence="2">
    <location>
        <begin position="16"/>
        <end position="70"/>
    </location>
</feature>
<gene>
    <name evidence="3" type="ORF">FNM00_15965</name>
</gene>
<dbReference type="InterPro" id="IPR010982">
    <property type="entry name" value="Lambda_DNA-bd_dom_sf"/>
</dbReference>
<sequence length="196" mass="21751">MEEDTLKTVRAVGPRLRSLRTNRGLTLRELAQETGLSVSLLSRLETGHRQPTLDALIPLARVHRVSLDELVGMPPAGDPRVHLRPQRLTSGGVAVPLTRHRGRLQVFKHVLGPREPRLVSHVGHAWLYVLAGRLRLELDGEEYELVAGETAEFDSMTPHWFGPVDDDTVEILHIFGSQGDAPISRVTEPSTGTPRH</sequence>
<dbReference type="PROSITE" id="PS50943">
    <property type="entry name" value="HTH_CROC1"/>
    <property type="match status" value="1"/>
</dbReference>
<dbReference type="SUPFAM" id="SSF51182">
    <property type="entry name" value="RmlC-like cupins"/>
    <property type="match status" value="1"/>
</dbReference>
<dbReference type="Gene3D" id="1.10.260.40">
    <property type="entry name" value="lambda repressor-like DNA-binding domains"/>
    <property type="match status" value="1"/>
</dbReference>
<dbReference type="GO" id="GO:0003677">
    <property type="term" value="F:DNA binding"/>
    <property type="evidence" value="ECO:0007669"/>
    <property type="project" value="UniProtKB-KW"/>
</dbReference>
<dbReference type="InterPro" id="IPR013096">
    <property type="entry name" value="Cupin_2"/>
</dbReference>
<dbReference type="GO" id="GO:0003700">
    <property type="term" value="F:DNA-binding transcription factor activity"/>
    <property type="evidence" value="ECO:0007669"/>
    <property type="project" value="TreeGrafter"/>
</dbReference>
<dbReference type="InterPro" id="IPR050807">
    <property type="entry name" value="TransReg_Diox_bact_type"/>
</dbReference>
<dbReference type="SMART" id="SM00530">
    <property type="entry name" value="HTH_XRE"/>
    <property type="match status" value="1"/>
</dbReference>
<dbReference type="Proteomes" id="UP000316988">
    <property type="component" value="Unassembled WGS sequence"/>
</dbReference>
<dbReference type="InterPro" id="IPR011051">
    <property type="entry name" value="RmlC_Cupin_sf"/>
</dbReference>
<evidence type="ECO:0000259" key="2">
    <source>
        <dbReference type="PROSITE" id="PS50943"/>
    </source>
</evidence>
<proteinExistence type="predicted"/>
<dbReference type="CDD" id="cd02209">
    <property type="entry name" value="cupin_XRE_C"/>
    <property type="match status" value="1"/>
</dbReference>
<dbReference type="OrthoDB" id="513181at2"/>
<dbReference type="PANTHER" id="PTHR46797">
    <property type="entry name" value="HTH-TYPE TRANSCRIPTIONAL REGULATOR"/>
    <property type="match status" value="1"/>
</dbReference>
<dbReference type="Pfam" id="PF07883">
    <property type="entry name" value="Cupin_2"/>
    <property type="match status" value="1"/>
</dbReference>
<dbReference type="CDD" id="cd00093">
    <property type="entry name" value="HTH_XRE"/>
    <property type="match status" value="1"/>
</dbReference>
<dbReference type="PANTHER" id="PTHR46797:SF1">
    <property type="entry name" value="METHYLPHOSPHONATE SYNTHASE"/>
    <property type="match status" value="1"/>
</dbReference>
<dbReference type="EMBL" id="VLNT01000019">
    <property type="protein sequence ID" value="TSD57495.1"/>
    <property type="molecule type" value="Genomic_DNA"/>
</dbReference>
<name>A0A554RTZ3_9ACTN</name>
<evidence type="ECO:0000313" key="3">
    <source>
        <dbReference type="EMBL" id="TSD57495.1"/>
    </source>
</evidence>
<reference evidence="3 4" key="1">
    <citation type="submission" date="2019-07" db="EMBL/GenBank/DDBJ databases">
        <authorList>
            <person name="Zhao L.H."/>
        </authorList>
    </citation>
    <scope>NUCLEOTIDE SEQUENCE [LARGE SCALE GENOMIC DNA]</scope>
    <source>
        <strain evidence="3 4">Co35</strain>
    </source>
</reference>
<dbReference type="GO" id="GO:0005829">
    <property type="term" value="C:cytosol"/>
    <property type="evidence" value="ECO:0007669"/>
    <property type="project" value="TreeGrafter"/>
</dbReference>
<evidence type="ECO:0000256" key="1">
    <source>
        <dbReference type="ARBA" id="ARBA00023125"/>
    </source>
</evidence>
<dbReference type="Gene3D" id="2.60.120.10">
    <property type="entry name" value="Jelly Rolls"/>
    <property type="match status" value="1"/>
</dbReference>
<accession>A0A554RTZ3</accession>
<dbReference type="InterPro" id="IPR014710">
    <property type="entry name" value="RmlC-like_jellyroll"/>
</dbReference>
<keyword evidence="1" id="KW-0238">DNA-binding</keyword>
<dbReference type="Pfam" id="PF01381">
    <property type="entry name" value="HTH_3"/>
    <property type="match status" value="1"/>
</dbReference>